<gene>
    <name evidence="1" type="ORF">H6G18_00945</name>
</gene>
<dbReference type="RefSeq" id="WP_190405196.1">
    <property type="nucleotide sequence ID" value="NZ_JACJRF010000001.1"/>
</dbReference>
<protein>
    <submittedName>
        <fullName evidence="1">Sucrase ferredoxin</fullName>
    </submittedName>
</protein>
<dbReference type="Pfam" id="PF06999">
    <property type="entry name" value="Suc_Fer-like"/>
    <property type="match status" value="1"/>
</dbReference>
<comment type="caution">
    <text evidence="1">The sequence shown here is derived from an EMBL/GenBank/DDBJ whole genome shotgun (WGS) entry which is preliminary data.</text>
</comment>
<dbReference type="EMBL" id="JACJRF010000001">
    <property type="protein sequence ID" value="MBD2342714.1"/>
    <property type="molecule type" value="Genomic_DNA"/>
</dbReference>
<accession>A0ABR8CI32</accession>
<dbReference type="Gene3D" id="3.40.30.10">
    <property type="entry name" value="Glutaredoxin"/>
    <property type="match status" value="1"/>
</dbReference>
<dbReference type="InterPro" id="IPR009737">
    <property type="entry name" value="Aim32/Apd1-like"/>
</dbReference>
<dbReference type="PIRSF" id="PIRSF035042">
    <property type="entry name" value="UCP035042_thirdx"/>
    <property type="match status" value="1"/>
</dbReference>
<proteinExistence type="predicted"/>
<organism evidence="1 2">
    <name type="scientific">Anabaena subtropica FACHB-260</name>
    <dbReference type="NCBI Taxonomy" id="2692884"/>
    <lineage>
        <taxon>Bacteria</taxon>
        <taxon>Bacillati</taxon>
        <taxon>Cyanobacteriota</taxon>
        <taxon>Cyanophyceae</taxon>
        <taxon>Nostocales</taxon>
        <taxon>Nostocaceae</taxon>
        <taxon>Anabaena</taxon>
    </lineage>
</organism>
<sequence>MTSTFFCSHQSRLASESLIGSANNVQAYILIECPPPWESEAFDSKYIPSDLKILVNECKTAKLPIKFLLIANNNSEKSGQTKLLIYHRKAGLSNGYNKREFNLKNIEEVAEIVRAWFWGKNISNEVDITVSRDILVCTHGSHDKCCARYGNPFYYHAAATITDLNLKNVRIWKSTHFGGHRFAPTMIDLPEGRYYGVLEQNSFKSILTRTGNINLLKDVYRGWSIFPSSLQILERELLLRYGWDWFNYKVGGRIIEQSSDQSMILAELNFENTGGDQFTYQADILKDETLTVSLKNSCHAMLESVIFQYSIYNLKQVGNRNNLLEAANNSLLTTLI</sequence>
<dbReference type="CDD" id="cd03062">
    <property type="entry name" value="TRX_Fd_Sucrase"/>
    <property type="match status" value="1"/>
</dbReference>
<keyword evidence="2" id="KW-1185">Reference proteome</keyword>
<name>A0ABR8CI32_9NOST</name>
<reference evidence="1 2" key="1">
    <citation type="journal article" date="2020" name="ISME J.">
        <title>Comparative genomics reveals insights into cyanobacterial evolution and habitat adaptation.</title>
        <authorList>
            <person name="Chen M.Y."/>
            <person name="Teng W.K."/>
            <person name="Zhao L."/>
            <person name="Hu C.X."/>
            <person name="Zhou Y.K."/>
            <person name="Han B.P."/>
            <person name="Song L.R."/>
            <person name="Shu W.S."/>
        </authorList>
    </citation>
    <scope>NUCLEOTIDE SEQUENCE [LARGE SCALE GENOMIC DNA]</scope>
    <source>
        <strain evidence="1 2">FACHB-260</strain>
    </source>
</reference>
<dbReference type="SUPFAM" id="SSF52833">
    <property type="entry name" value="Thioredoxin-like"/>
    <property type="match status" value="1"/>
</dbReference>
<evidence type="ECO:0000313" key="1">
    <source>
        <dbReference type="EMBL" id="MBD2342714.1"/>
    </source>
</evidence>
<dbReference type="Proteomes" id="UP000607281">
    <property type="component" value="Unassembled WGS sequence"/>
</dbReference>
<dbReference type="InterPro" id="IPR036249">
    <property type="entry name" value="Thioredoxin-like_sf"/>
</dbReference>
<evidence type="ECO:0000313" key="2">
    <source>
        <dbReference type="Proteomes" id="UP000607281"/>
    </source>
</evidence>
<dbReference type="InterPro" id="IPR010350">
    <property type="entry name" value="Aim32/Apd1-like_bac"/>
</dbReference>